<dbReference type="RefSeq" id="WP_217326886.1">
    <property type="nucleotide sequence ID" value="NZ_JAHOEK010000030.1"/>
</dbReference>
<dbReference type="EMBL" id="JAHOEP010000031">
    <property type="protein sequence ID" value="MBV3408920.1"/>
    <property type="molecule type" value="Genomic_DNA"/>
</dbReference>
<dbReference type="AlphaFoldDB" id="A0AAW4ND04"/>
<proteinExistence type="predicted"/>
<gene>
    <name evidence="1" type="ORF">KSW80_10995</name>
</gene>
<protein>
    <submittedName>
        <fullName evidence="1">Uncharacterized protein</fullName>
    </submittedName>
</protein>
<accession>A0AAW4ND04</accession>
<organism evidence="1 2">
    <name type="scientific">Segatella copri</name>
    <dbReference type="NCBI Taxonomy" id="165179"/>
    <lineage>
        <taxon>Bacteria</taxon>
        <taxon>Pseudomonadati</taxon>
        <taxon>Bacteroidota</taxon>
        <taxon>Bacteroidia</taxon>
        <taxon>Bacteroidales</taxon>
        <taxon>Prevotellaceae</taxon>
        <taxon>Segatella</taxon>
    </lineage>
</organism>
<evidence type="ECO:0000313" key="2">
    <source>
        <dbReference type="Proteomes" id="UP001196316"/>
    </source>
</evidence>
<comment type="caution">
    <text evidence="1">The sequence shown here is derived from an EMBL/GenBank/DDBJ whole genome shotgun (WGS) entry which is preliminary data.</text>
</comment>
<evidence type="ECO:0000313" key="1">
    <source>
        <dbReference type="EMBL" id="MBV3408920.1"/>
    </source>
</evidence>
<reference evidence="1" key="1">
    <citation type="submission" date="2021-06" db="EMBL/GenBank/DDBJ databases">
        <title>Collection of gut derived symbiotic bacterial strains cultured from healthy donors.</title>
        <authorList>
            <person name="Lin H."/>
            <person name="Littmann E."/>
            <person name="Pamer E.G."/>
        </authorList>
    </citation>
    <scope>NUCLEOTIDE SEQUENCE</scope>
    <source>
        <strain evidence="1">MSK.21.60</strain>
    </source>
</reference>
<name>A0AAW4ND04_9BACT</name>
<sequence length="81" mass="9352">MNFDKMTDKQIVEHIKNGDNYAMTSSMLLATEGMYGEKPDQKEAFRLMRKALKEGKTFRCAHYDGESCECAMPSGFEMWIQ</sequence>
<dbReference type="Proteomes" id="UP001196316">
    <property type="component" value="Unassembled WGS sequence"/>
</dbReference>